<dbReference type="InterPro" id="IPR038135">
    <property type="entry name" value="Methylthiotransferase_N_sf"/>
</dbReference>
<dbReference type="Proteomes" id="UP000482209">
    <property type="component" value="Unassembled WGS sequence"/>
</dbReference>
<dbReference type="InterPro" id="IPR034557">
    <property type="entry name" value="ThrcA_tRNA_MEthiotransferase"/>
</dbReference>
<dbReference type="SUPFAM" id="SSF102114">
    <property type="entry name" value="Radical SAM enzymes"/>
    <property type="match status" value="1"/>
</dbReference>
<comment type="cofactor">
    <cofactor evidence="1">
        <name>[4Fe-4S] cluster</name>
        <dbReference type="ChEBI" id="CHEBI:49883"/>
    </cofactor>
</comment>
<comment type="similarity">
    <text evidence="14">Belongs to the methylthiotransferase family. MtaB subfamily.</text>
</comment>
<dbReference type="PANTHER" id="PTHR11918:SF45">
    <property type="entry name" value="THREONYLCARBAMOYLADENOSINE TRNA METHYLTHIOTRANSFERASE"/>
    <property type="match status" value="1"/>
</dbReference>
<keyword evidence="5" id="KW-0963">Cytoplasm</keyword>
<dbReference type="InterPro" id="IPR006638">
    <property type="entry name" value="Elp3/MiaA/NifB-like_rSAM"/>
</dbReference>
<comment type="catalytic activity">
    <reaction evidence="13">
        <text>N(6)-L-threonylcarbamoyladenosine(37) in tRNA + (sulfur carrier)-SH + AH2 + 2 S-adenosyl-L-methionine = 2-methylsulfanyl-N(6)-L-threonylcarbamoyladenosine(37) in tRNA + (sulfur carrier)-H + 5'-deoxyadenosine + L-methionine + A + S-adenosyl-L-homocysteine + 2 H(+)</text>
        <dbReference type="Rhea" id="RHEA:37075"/>
        <dbReference type="Rhea" id="RHEA-COMP:10163"/>
        <dbReference type="Rhea" id="RHEA-COMP:11092"/>
        <dbReference type="Rhea" id="RHEA-COMP:14737"/>
        <dbReference type="Rhea" id="RHEA-COMP:14739"/>
        <dbReference type="ChEBI" id="CHEBI:13193"/>
        <dbReference type="ChEBI" id="CHEBI:15378"/>
        <dbReference type="ChEBI" id="CHEBI:17319"/>
        <dbReference type="ChEBI" id="CHEBI:17499"/>
        <dbReference type="ChEBI" id="CHEBI:29917"/>
        <dbReference type="ChEBI" id="CHEBI:57844"/>
        <dbReference type="ChEBI" id="CHEBI:57856"/>
        <dbReference type="ChEBI" id="CHEBI:59789"/>
        <dbReference type="ChEBI" id="CHEBI:64428"/>
        <dbReference type="ChEBI" id="CHEBI:74418"/>
        <dbReference type="ChEBI" id="CHEBI:74420"/>
        <dbReference type="EC" id="2.8.4.5"/>
    </reaction>
</comment>
<evidence type="ECO:0000259" key="16">
    <source>
        <dbReference type="PROSITE" id="PS51449"/>
    </source>
</evidence>
<dbReference type="RefSeq" id="WP_154519802.1">
    <property type="nucleotide sequence ID" value="NZ_VUMT01000018.1"/>
</dbReference>
<dbReference type="InterPro" id="IPR007197">
    <property type="entry name" value="rSAM"/>
</dbReference>
<accession>A0A6L5XZX1</accession>
<dbReference type="AlphaFoldDB" id="A0A6L5XZX1"/>
<feature type="domain" description="Radical SAM core" evidence="17">
    <location>
        <begin position="150"/>
        <end position="388"/>
    </location>
</feature>
<comment type="function">
    <text evidence="2">Catalyzes the methylthiolation of N6-threonylcarbamoyladenosine (t(6)A), leading to the formation of 2-methylthio-N6-threonylcarbamoyladenosine (ms(2)t(6)A) at position 37 in tRNAs that read codons beginning with adenine.</text>
</comment>
<evidence type="ECO:0000256" key="9">
    <source>
        <dbReference type="ARBA" id="ARBA00022723"/>
    </source>
</evidence>
<reference evidence="18 19" key="1">
    <citation type="submission" date="2019-08" db="EMBL/GenBank/DDBJ databases">
        <title>In-depth cultivation of the pig gut microbiome towards novel bacterial diversity and tailored functional studies.</title>
        <authorList>
            <person name="Wylensek D."/>
            <person name="Hitch T.C.A."/>
            <person name="Clavel T."/>
        </authorList>
    </citation>
    <scope>NUCLEOTIDE SEQUENCE [LARGE SCALE GENOMIC DNA]</scope>
    <source>
        <strain evidence="18 19">WCA-693-APC-MOT-I</strain>
    </source>
</reference>
<protein>
    <recommendedName>
        <fullName evidence="15">Threonylcarbamoyladenosine tRNA methylthiotransferase MtaB</fullName>
        <ecNumber evidence="3">2.8.4.5</ecNumber>
    </recommendedName>
    <alternativeName>
        <fullName evidence="12">tRNA-t(6)A37 methylthiotransferase</fullName>
    </alternativeName>
</protein>
<dbReference type="PROSITE" id="PS01278">
    <property type="entry name" value="MTTASE_RADICAL"/>
    <property type="match status" value="1"/>
</dbReference>
<evidence type="ECO:0000256" key="13">
    <source>
        <dbReference type="ARBA" id="ARBA00051661"/>
    </source>
</evidence>
<dbReference type="GO" id="GO:0046872">
    <property type="term" value="F:metal ion binding"/>
    <property type="evidence" value="ECO:0007669"/>
    <property type="project" value="UniProtKB-KW"/>
</dbReference>
<keyword evidence="7" id="KW-0949">S-adenosyl-L-methionine</keyword>
<dbReference type="CDD" id="cd01335">
    <property type="entry name" value="Radical_SAM"/>
    <property type="match status" value="1"/>
</dbReference>
<dbReference type="Gene3D" id="3.80.30.20">
    <property type="entry name" value="tm_1862 like domain"/>
    <property type="match status" value="1"/>
</dbReference>
<evidence type="ECO:0000256" key="6">
    <source>
        <dbReference type="ARBA" id="ARBA00022679"/>
    </source>
</evidence>
<dbReference type="SMART" id="SM00729">
    <property type="entry name" value="Elp3"/>
    <property type="match status" value="1"/>
</dbReference>
<dbReference type="Pfam" id="PF00919">
    <property type="entry name" value="UPF0004"/>
    <property type="match status" value="1"/>
</dbReference>
<evidence type="ECO:0000256" key="2">
    <source>
        <dbReference type="ARBA" id="ARBA00002399"/>
    </source>
</evidence>
<dbReference type="Pfam" id="PF04055">
    <property type="entry name" value="Radical_SAM"/>
    <property type="match status" value="1"/>
</dbReference>
<keyword evidence="6 18" id="KW-0808">Transferase</keyword>
<evidence type="ECO:0000256" key="11">
    <source>
        <dbReference type="ARBA" id="ARBA00023014"/>
    </source>
</evidence>
<evidence type="ECO:0000256" key="7">
    <source>
        <dbReference type="ARBA" id="ARBA00022691"/>
    </source>
</evidence>
<dbReference type="GO" id="GO:0051539">
    <property type="term" value="F:4 iron, 4 sulfur cluster binding"/>
    <property type="evidence" value="ECO:0007669"/>
    <property type="project" value="UniProtKB-KW"/>
</dbReference>
<dbReference type="SFLD" id="SFLDF00295">
    <property type="entry name" value="threonylcarbamoyladenosine_tRN"/>
    <property type="match status" value="1"/>
</dbReference>
<evidence type="ECO:0000313" key="19">
    <source>
        <dbReference type="Proteomes" id="UP000482209"/>
    </source>
</evidence>
<feature type="domain" description="MTTase N-terminal" evidence="16">
    <location>
        <begin position="12"/>
        <end position="124"/>
    </location>
</feature>
<evidence type="ECO:0000256" key="3">
    <source>
        <dbReference type="ARBA" id="ARBA00013273"/>
    </source>
</evidence>
<dbReference type="PROSITE" id="PS51449">
    <property type="entry name" value="MTTASE_N"/>
    <property type="match status" value="1"/>
</dbReference>
<dbReference type="NCBIfam" id="TIGR00089">
    <property type="entry name" value="MiaB/RimO family radical SAM methylthiotransferase"/>
    <property type="match status" value="1"/>
</dbReference>
<keyword evidence="8" id="KW-0819">tRNA processing</keyword>
<proteinExistence type="inferred from homology"/>
<dbReference type="FunFam" id="3.40.50.12160:FF:000004">
    <property type="entry name" value="Threonylcarbamoyladenosine tRNA methylthiotransferase MtaB"/>
    <property type="match status" value="1"/>
</dbReference>
<dbReference type="Gene3D" id="3.40.50.12160">
    <property type="entry name" value="Methylthiotransferase, N-terminal domain"/>
    <property type="match status" value="1"/>
</dbReference>
<keyword evidence="19" id="KW-1185">Reference proteome</keyword>
<evidence type="ECO:0000256" key="12">
    <source>
        <dbReference type="ARBA" id="ARBA00031213"/>
    </source>
</evidence>
<dbReference type="EMBL" id="VUMT01000018">
    <property type="protein sequence ID" value="MSS64410.1"/>
    <property type="molecule type" value="Genomic_DNA"/>
</dbReference>
<dbReference type="PROSITE" id="PS51918">
    <property type="entry name" value="RADICAL_SAM"/>
    <property type="match status" value="1"/>
</dbReference>
<evidence type="ECO:0000256" key="1">
    <source>
        <dbReference type="ARBA" id="ARBA00001966"/>
    </source>
</evidence>
<keyword evidence="9" id="KW-0479">Metal-binding</keyword>
<keyword evidence="10" id="KW-0408">Iron</keyword>
<keyword evidence="4" id="KW-0004">4Fe-4S</keyword>
<dbReference type="InterPro" id="IPR005839">
    <property type="entry name" value="Methylthiotransferase"/>
</dbReference>
<sequence>MENFYQKNEQAGSVAFLTLGCKVNSYETNAMEKLFIEAGYEIKEFDDTADVYVINTCTVTNMADRKSRQMLHKAKKKNKDAVIVAVGCYVQAAQEELKEDSAIDLIVGNNQKKDIVALVEAYRQGTTLEEMKLPDMKQEQSYEELQIEDAGEKTRAYIKIQDGCNQFCSYCIIPYVRGRIRSRNEEDIIQEVKRVVSHGYKEVVLTGIHLSSYGVDLQGEKNFVALEGKPLLSIIEKVSEVKGLERIRLGSLEPRIITESFVKELSAIKKVCPHFHLSLQSGCDATLKRMNRKYTSKDYEDGCQILRKYYDRPAITTDIIVGFPEESEEEFLITKNFAKKIQFSDVHIFKYSMRKGTVAARIKNQIPEQVKHQRSMELIALGREMTRNYESSFFKEPQNILVEETIEIDGTFYETGHNERYMKLYVKKGESENHGLIRMVEILEILEDGKIICRYI</sequence>
<keyword evidence="11" id="KW-0411">Iron-sulfur</keyword>
<dbReference type="InterPro" id="IPR020612">
    <property type="entry name" value="Methylthiotransferase_CS"/>
</dbReference>
<evidence type="ECO:0000256" key="5">
    <source>
        <dbReference type="ARBA" id="ARBA00022490"/>
    </source>
</evidence>
<organism evidence="18 19">
    <name type="scientific">Velocimicrobium porci</name>
    <dbReference type="NCBI Taxonomy" id="2606634"/>
    <lineage>
        <taxon>Bacteria</taxon>
        <taxon>Bacillati</taxon>
        <taxon>Bacillota</taxon>
        <taxon>Clostridia</taxon>
        <taxon>Lachnospirales</taxon>
        <taxon>Lachnospiraceae</taxon>
        <taxon>Velocimicrobium</taxon>
    </lineage>
</organism>
<dbReference type="FunFam" id="3.80.30.20:FF:000001">
    <property type="entry name" value="tRNA-2-methylthio-N(6)-dimethylallyladenosine synthase 2"/>
    <property type="match status" value="1"/>
</dbReference>
<evidence type="ECO:0000313" key="18">
    <source>
        <dbReference type="EMBL" id="MSS64410.1"/>
    </source>
</evidence>
<dbReference type="InterPro" id="IPR006467">
    <property type="entry name" value="MiaB-like_bact"/>
</dbReference>
<dbReference type="InterPro" id="IPR013848">
    <property type="entry name" value="Methylthiotransferase_N"/>
</dbReference>
<dbReference type="SFLD" id="SFLDG01061">
    <property type="entry name" value="methylthiotransferase"/>
    <property type="match status" value="1"/>
</dbReference>
<evidence type="ECO:0000259" key="17">
    <source>
        <dbReference type="PROSITE" id="PS51918"/>
    </source>
</evidence>
<evidence type="ECO:0000256" key="8">
    <source>
        <dbReference type="ARBA" id="ARBA00022694"/>
    </source>
</evidence>
<dbReference type="GO" id="GO:0035598">
    <property type="term" value="F:tRNA (N(6)-L-threonylcarbamoyladenosine(37)-C(2))-methylthiotransferase activity"/>
    <property type="evidence" value="ECO:0007669"/>
    <property type="project" value="UniProtKB-EC"/>
</dbReference>
<dbReference type="InterPro" id="IPR023404">
    <property type="entry name" value="rSAM_horseshoe"/>
</dbReference>
<evidence type="ECO:0000256" key="10">
    <source>
        <dbReference type="ARBA" id="ARBA00023004"/>
    </source>
</evidence>
<evidence type="ECO:0000256" key="14">
    <source>
        <dbReference type="ARBA" id="ARBA00061574"/>
    </source>
</evidence>
<dbReference type="EC" id="2.8.4.5" evidence="3"/>
<gene>
    <name evidence="18" type="primary">mtaB</name>
    <name evidence="18" type="ORF">FYJ58_11065</name>
</gene>
<evidence type="ECO:0000256" key="4">
    <source>
        <dbReference type="ARBA" id="ARBA00022485"/>
    </source>
</evidence>
<comment type="caution">
    <text evidence="18">The sequence shown here is derived from an EMBL/GenBank/DDBJ whole genome shotgun (WGS) entry which is preliminary data.</text>
</comment>
<dbReference type="PANTHER" id="PTHR11918">
    <property type="entry name" value="RADICAL SAM PROTEINS"/>
    <property type="match status" value="1"/>
</dbReference>
<dbReference type="SFLD" id="SFLDG01082">
    <property type="entry name" value="B12-binding_domain_containing"/>
    <property type="match status" value="1"/>
</dbReference>
<dbReference type="NCBIfam" id="TIGR01579">
    <property type="entry name" value="MiaB-like-C"/>
    <property type="match status" value="1"/>
</dbReference>
<dbReference type="PROSITE" id="PS51257">
    <property type="entry name" value="PROKAR_LIPOPROTEIN"/>
    <property type="match status" value="1"/>
</dbReference>
<name>A0A6L5XZX1_9FIRM</name>
<dbReference type="SFLD" id="SFLDS00029">
    <property type="entry name" value="Radical_SAM"/>
    <property type="match status" value="1"/>
</dbReference>
<dbReference type="InterPro" id="IPR058240">
    <property type="entry name" value="rSAM_sf"/>
</dbReference>
<evidence type="ECO:0000256" key="15">
    <source>
        <dbReference type="ARBA" id="ARBA00069898"/>
    </source>
</evidence>